<accession>A0A8C6DYF6</accession>
<reference evidence="2" key="2">
    <citation type="submission" date="2025-09" db="UniProtKB">
        <authorList>
            <consortium name="Ensembl"/>
        </authorList>
    </citation>
    <scope>IDENTIFICATION</scope>
</reference>
<dbReference type="AlphaFoldDB" id="A0A8C6DYF6"/>
<evidence type="ECO:0000313" key="2">
    <source>
        <dbReference type="Ensembl" id="ENSMMSP00000021477.1"/>
    </source>
</evidence>
<sequence length="108" mass="11858">MATVAELKAESGQPVVPLDRQFLIHELNAFEGSKDNTIPLLYGILAHFLHGTKDDNQNTFLKGSSLQPANPDLGRQPSGIQQMEDHLRKEQGRGANTESLHTAATVKR</sequence>
<protein>
    <submittedName>
        <fullName evidence="2">Centrosomal protein 20</fullName>
    </submittedName>
</protein>
<dbReference type="Ensembl" id="ENSMMST00000023733.1">
    <property type="protein sequence ID" value="ENSMMSP00000021477.1"/>
    <property type="gene ID" value="ENSMMSG00000016110.1"/>
</dbReference>
<name>A0A8C6DYF6_MOSMO</name>
<reference evidence="2" key="1">
    <citation type="submission" date="2025-08" db="UniProtKB">
        <authorList>
            <consortium name="Ensembl"/>
        </authorList>
    </citation>
    <scope>IDENTIFICATION</scope>
</reference>
<dbReference type="GeneTree" id="ENSGT00390000007773"/>
<feature type="region of interest" description="Disordered" evidence="1">
    <location>
        <begin position="56"/>
        <end position="108"/>
    </location>
</feature>
<proteinExistence type="predicted"/>
<evidence type="ECO:0000313" key="3">
    <source>
        <dbReference type="Proteomes" id="UP000694544"/>
    </source>
</evidence>
<keyword evidence="3" id="KW-1185">Reference proteome</keyword>
<feature type="compositionally biased region" description="Basic and acidic residues" evidence="1">
    <location>
        <begin position="83"/>
        <end position="92"/>
    </location>
</feature>
<evidence type="ECO:0000256" key="1">
    <source>
        <dbReference type="SAM" id="MobiDB-lite"/>
    </source>
</evidence>
<feature type="compositionally biased region" description="Polar residues" evidence="1">
    <location>
        <begin position="57"/>
        <end position="68"/>
    </location>
</feature>
<gene>
    <name evidence="2" type="primary">CEP20</name>
</gene>
<dbReference type="Proteomes" id="UP000694544">
    <property type="component" value="Unplaced"/>
</dbReference>
<organism evidence="2 3">
    <name type="scientific">Moschus moschiferus</name>
    <name type="common">Siberian musk deer</name>
    <name type="synonym">Moschus sibiricus</name>
    <dbReference type="NCBI Taxonomy" id="68415"/>
    <lineage>
        <taxon>Eukaryota</taxon>
        <taxon>Metazoa</taxon>
        <taxon>Chordata</taxon>
        <taxon>Craniata</taxon>
        <taxon>Vertebrata</taxon>
        <taxon>Euteleostomi</taxon>
        <taxon>Mammalia</taxon>
        <taxon>Eutheria</taxon>
        <taxon>Laurasiatheria</taxon>
        <taxon>Artiodactyla</taxon>
        <taxon>Ruminantia</taxon>
        <taxon>Pecora</taxon>
        <taxon>Moschidae</taxon>
        <taxon>Moschus</taxon>
    </lineage>
</organism>